<dbReference type="Proteomes" id="UP000316603">
    <property type="component" value="Unassembled WGS sequence"/>
</dbReference>
<dbReference type="PROSITE" id="PS50075">
    <property type="entry name" value="CARRIER"/>
    <property type="match status" value="1"/>
</dbReference>
<name>A0A561TQG1_9ACTN</name>
<dbReference type="InterPro" id="IPR036736">
    <property type="entry name" value="ACP-like_sf"/>
</dbReference>
<dbReference type="NCBIfam" id="NF005502">
    <property type="entry name" value="PRK07117.1"/>
    <property type="match status" value="1"/>
</dbReference>
<feature type="domain" description="Carrier" evidence="2">
    <location>
        <begin position="23"/>
        <end position="98"/>
    </location>
</feature>
<gene>
    <name evidence="3" type="ORF">FHX78_116391</name>
</gene>
<dbReference type="SUPFAM" id="SSF47336">
    <property type="entry name" value="ACP-like"/>
    <property type="match status" value="1"/>
</dbReference>
<evidence type="ECO:0000259" key="2">
    <source>
        <dbReference type="PROSITE" id="PS50075"/>
    </source>
</evidence>
<feature type="compositionally biased region" description="Low complexity" evidence="1">
    <location>
        <begin position="1"/>
        <end position="14"/>
    </location>
</feature>
<accession>A0A561TQG1</accession>
<sequence length="103" mass="11040">MSTAATRPARPAPTSESAHMTKEKTFTLIVDAVREILPELADHDFGETDTLDGLGANSMDRAEIVMTVLEEMDLDIPLVDTHGPRNLGELAQHLSDTAAVKAG</sequence>
<dbReference type="Pfam" id="PF00550">
    <property type="entry name" value="PP-binding"/>
    <property type="match status" value="1"/>
</dbReference>
<evidence type="ECO:0000313" key="3">
    <source>
        <dbReference type="EMBL" id="TWF89349.1"/>
    </source>
</evidence>
<evidence type="ECO:0000256" key="1">
    <source>
        <dbReference type="SAM" id="MobiDB-lite"/>
    </source>
</evidence>
<dbReference type="InterPro" id="IPR009081">
    <property type="entry name" value="PP-bd_ACP"/>
</dbReference>
<reference evidence="3 4" key="1">
    <citation type="submission" date="2019-06" db="EMBL/GenBank/DDBJ databases">
        <title>Sequencing the genomes of 1000 actinobacteria strains.</title>
        <authorList>
            <person name="Klenk H.-P."/>
        </authorList>
    </citation>
    <scope>NUCLEOTIDE SEQUENCE [LARGE SCALE GENOMIC DNA]</scope>
    <source>
        <strain evidence="3 4">DSM 41695</strain>
    </source>
</reference>
<protein>
    <submittedName>
        <fullName evidence="3">Polyketide biosynthesis acyl carrier protein</fullName>
    </submittedName>
</protein>
<comment type="caution">
    <text evidence="3">The sequence shown here is derived from an EMBL/GenBank/DDBJ whole genome shotgun (WGS) entry which is preliminary data.</text>
</comment>
<keyword evidence="4" id="KW-1185">Reference proteome</keyword>
<organism evidence="3 4">
    <name type="scientific">Streptomyces capillispiralis</name>
    <dbReference type="NCBI Taxonomy" id="68182"/>
    <lineage>
        <taxon>Bacteria</taxon>
        <taxon>Bacillati</taxon>
        <taxon>Actinomycetota</taxon>
        <taxon>Actinomycetes</taxon>
        <taxon>Kitasatosporales</taxon>
        <taxon>Streptomycetaceae</taxon>
        <taxon>Streptomyces</taxon>
    </lineage>
</organism>
<dbReference type="EMBL" id="VIWV01000001">
    <property type="protein sequence ID" value="TWF89349.1"/>
    <property type="molecule type" value="Genomic_DNA"/>
</dbReference>
<dbReference type="Gene3D" id="1.10.1200.10">
    <property type="entry name" value="ACP-like"/>
    <property type="match status" value="1"/>
</dbReference>
<feature type="region of interest" description="Disordered" evidence="1">
    <location>
        <begin position="1"/>
        <end position="21"/>
    </location>
</feature>
<evidence type="ECO:0000313" key="4">
    <source>
        <dbReference type="Proteomes" id="UP000316603"/>
    </source>
</evidence>
<proteinExistence type="predicted"/>
<dbReference type="AlphaFoldDB" id="A0A561TQG1"/>